<dbReference type="PROSITE" id="PS51257">
    <property type="entry name" value="PROKAR_LIPOPROTEIN"/>
    <property type="match status" value="1"/>
</dbReference>
<evidence type="ECO:0000313" key="3">
    <source>
        <dbReference type="Proteomes" id="UP000675880"/>
    </source>
</evidence>
<dbReference type="PROSITE" id="PS50830">
    <property type="entry name" value="TNASE_3"/>
    <property type="match status" value="1"/>
</dbReference>
<sequence>MHTLRLLFGTIGLVLVVGCAPRIHCSELLSPQFGGEGTLPPSQVVIFHGCHDGDTCTFTLPTVPPPFGNRIPVRLAGIDTPEMHGKCDREKIMARQAKAVTEGMLNEAKQIELVDLRRDKYFRVLAGIRTDGRDVARQLIEAGLAVPYDGGTKTANWCQH</sequence>
<reference evidence="2 3" key="1">
    <citation type="submission" date="2021-02" db="EMBL/GenBank/DDBJ databases">
        <authorList>
            <person name="Han P."/>
        </authorList>
    </citation>
    <scope>NUCLEOTIDE SEQUENCE [LARGE SCALE GENOMIC DNA]</scope>
    <source>
        <strain evidence="2">Candidatus Nitrospira sp. ZN2</strain>
    </source>
</reference>
<comment type="caution">
    <text evidence="2">The sequence shown here is derived from an EMBL/GenBank/DDBJ whole genome shotgun (WGS) entry which is preliminary data.</text>
</comment>
<keyword evidence="2" id="KW-0378">Hydrolase</keyword>
<feature type="domain" description="TNase-like" evidence="1">
    <location>
        <begin position="52"/>
        <end position="160"/>
    </location>
</feature>
<dbReference type="Gene3D" id="2.40.50.90">
    <property type="match status" value="1"/>
</dbReference>
<protein>
    <submittedName>
        <fullName evidence="2">Micrococcal nuclease</fullName>
        <ecNumber evidence="2">3.1.31.1</ecNumber>
    </submittedName>
</protein>
<name>A0ABM8RYI3_9BACT</name>
<dbReference type="InterPro" id="IPR035437">
    <property type="entry name" value="SNase_OB-fold_sf"/>
</dbReference>
<evidence type="ECO:0000313" key="2">
    <source>
        <dbReference type="EMBL" id="CAE6778534.1"/>
    </source>
</evidence>
<dbReference type="GO" id="GO:1990599">
    <property type="term" value="F:3' overhang single-stranded DNA endodeoxyribonuclease activity"/>
    <property type="evidence" value="ECO:0007669"/>
    <property type="project" value="UniProtKB-EC"/>
</dbReference>
<keyword evidence="3" id="KW-1185">Reference proteome</keyword>
<gene>
    <name evidence="2" type="ORF">NSPZN2_40639</name>
</gene>
<proteinExistence type="predicted"/>
<dbReference type="Pfam" id="PF00565">
    <property type="entry name" value="SNase"/>
    <property type="match status" value="1"/>
</dbReference>
<accession>A0ABM8RYI3</accession>
<evidence type="ECO:0000259" key="1">
    <source>
        <dbReference type="PROSITE" id="PS50830"/>
    </source>
</evidence>
<dbReference type="SUPFAM" id="SSF50199">
    <property type="entry name" value="Staphylococcal nuclease"/>
    <property type="match status" value="1"/>
</dbReference>
<organism evidence="2 3">
    <name type="scientific">Nitrospira defluvii</name>
    <dbReference type="NCBI Taxonomy" id="330214"/>
    <lineage>
        <taxon>Bacteria</taxon>
        <taxon>Pseudomonadati</taxon>
        <taxon>Nitrospirota</taxon>
        <taxon>Nitrospiria</taxon>
        <taxon>Nitrospirales</taxon>
        <taxon>Nitrospiraceae</taxon>
        <taxon>Nitrospira</taxon>
    </lineage>
</organism>
<dbReference type="Proteomes" id="UP000675880">
    <property type="component" value="Unassembled WGS sequence"/>
</dbReference>
<dbReference type="EC" id="3.1.31.1" evidence="2"/>
<dbReference type="EMBL" id="CAJNBJ010000017">
    <property type="protein sequence ID" value="CAE6778534.1"/>
    <property type="molecule type" value="Genomic_DNA"/>
</dbReference>
<dbReference type="InterPro" id="IPR016071">
    <property type="entry name" value="Staphylococal_nuclease_OB-fold"/>
</dbReference>